<accession>A0A8T0GAG6</accession>
<keyword evidence="4" id="KW-1185">Reference proteome</keyword>
<reference evidence="3" key="1">
    <citation type="submission" date="2020-06" db="EMBL/GenBank/DDBJ databases">
        <title>WGS assembly of Ceratodon purpureus strain R40.</title>
        <authorList>
            <person name="Carey S.B."/>
            <person name="Jenkins J."/>
            <person name="Shu S."/>
            <person name="Lovell J.T."/>
            <person name="Sreedasyam A."/>
            <person name="Maumus F."/>
            <person name="Tiley G.P."/>
            <person name="Fernandez-Pozo N."/>
            <person name="Barry K."/>
            <person name="Chen C."/>
            <person name="Wang M."/>
            <person name="Lipzen A."/>
            <person name="Daum C."/>
            <person name="Saski C.A."/>
            <person name="Payton A.C."/>
            <person name="Mcbreen J.C."/>
            <person name="Conrad R.E."/>
            <person name="Kollar L.M."/>
            <person name="Olsson S."/>
            <person name="Huttunen S."/>
            <person name="Landis J.B."/>
            <person name="Wickett N.J."/>
            <person name="Johnson M.G."/>
            <person name="Rensing S.A."/>
            <person name="Grimwood J."/>
            <person name="Schmutz J."/>
            <person name="Mcdaniel S.F."/>
        </authorList>
    </citation>
    <scope>NUCLEOTIDE SEQUENCE</scope>
    <source>
        <strain evidence="3">R40</strain>
    </source>
</reference>
<dbReference type="EMBL" id="CM026433">
    <property type="protein sequence ID" value="KAG0554818.1"/>
    <property type="molecule type" value="Genomic_DNA"/>
</dbReference>
<evidence type="ECO:0000313" key="3">
    <source>
        <dbReference type="EMBL" id="KAG0554818.1"/>
    </source>
</evidence>
<organism evidence="3 4">
    <name type="scientific">Ceratodon purpureus</name>
    <name type="common">Fire moss</name>
    <name type="synonym">Dicranum purpureum</name>
    <dbReference type="NCBI Taxonomy" id="3225"/>
    <lineage>
        <taxon>Eukaryota</taxon>
        <taxon>Viridiplantae</taxon>
        <taxon>Streptophyta</taxon>
        <taxon>Embryophyta</taxon>
        <taxon>Bryophyta</taxon>
        <taxon>Bryophytina</taxon>
        <taxon>Bryopsida</taxon>
        <taxon>Dicranidae</taxon>
        <taxon>Pseudoditrichales</taxon>
        <taxon>Ditrichaceae</taxon>
        <taxon>Ceratodon</taxon>
    </lineage>
</organism>
<protein>
    <recommendedName>
        <fullName evidence="2">Neprosin PEP catalytic domain-containing protein</fullName>
    </recommendedName>
</protein>
<dbReference type="Pfam" id="PF03080">
    <property type="entry name" value="Neprosin"/>
    <property type="match status" value="1"/>
</dbReference>
<dbReference type="PANTHER" id="PTHR31589">
    <property type="entry name" value="PROTEIN, PUTATIVE (DUF239)-RELATED-RELATED"/>
    <property type="match status" value="1"/>
</dbReference>
<sequence>MDLDSYKGLRSVKSRLVLLLVLIVVESAVCRNAPHFESRTVTPDADKALVFTPFFDVEGNPSHGPSVVTLQVSDGTGVDCVPVEQQISAHLPSLKGRPVQTKATLPQEHDFEVAACQQLFQLEHGSCPEGTIGIARHRKKGNGTEWRSARRRMAESMWTFSGGTSKYFEPTSNGTVSAQLAPAAVWDLGYASTDLSWSGFNLNGVHDFIGFGATLSLQQPYFEAGYQSASGARISYNIAYWSNPYGPAPQWAGGGEISAGFLANPTYFGDNLPRFYTYWGINVFYTKEGTGNCYNMDCPGYTHVSPNIVLGAPVTGTEMSLFILMDLNLNRYNLFYGTELVGFWNHAETIGWRLQHFVTEVGLGATAKIFSGGIVTPIVTNGRVTNTHMGTGKYSNELGAAYVRNVVWQNKNDNLWYQVPTTGLSGASTWATVPPQCYDAYIGNGDRVDWGTYLLYGGRGGENPTCRV</sequence>
<feature type="domain" description="Neprosin PEP catalytic" evidence="2">
    <location>
        <begin position="189"/>
        <end position="467"/>
    </location>
</feature>
<dbReference type="PANTHER" id="PTHR31589:SF110">
    <property type="entry name" value="PROTEIN, PUTATIVE (DUF239)-RELATED"/>
    <property type="match status" value="1"/>
</dbReference>
<dbReference type="Proteomes" id="UP000822688">
    <property type="component" value="Chromosome 12"/>
</dbReference>
<keyword evidence="1" id="KW-0732">Signal</keyword>
<dbReference type="PROSITE" id="PS52045">
    <property type="entry name" value="NEPROSIN_PEP_CD"/>
    <property type="match status" value="1"/>
</dbReference>
<dbReference type="AlphaFoldDB" id="A0A8T0GAG6"/>
<feature type="signal peptide" evidence="1">
    <location>
        <begin position="1"/>
        <end position="27"/>
    </location>
</feature>
<dbReference type="InterPro" id="IPR004314">
    <property type="entry name" value="Neprosin"/>
</dbReference>
<gene>
    <name evidence="3" type="ORF">KC19_12G121700</name>
</gene>
<evidence type="ECO:0000313" key="4">
    <source>
        <dbReference type="Proteomes" id="UP000822688"/>
    </source>
</evidence>
<comment type="caution">
    <text evidence="3">The sequence shown here is derived from an EMBL/GenBank/DDBJ whole genome shotgun (WGS) entry which is preliminary data.</text>
</comment>
<evidence type="ECO:0000259" key="2">
    <source>
        <dbReference type="PROSITE" id="PS52045"/>
    </source>
</evidence>
<dbReference type="InterPro" id="IPR053168">
    <property type="entry name" value="Glutamic_endopeptidase"/>
</dbReference>
<feature type="chain" id="PRO_5035864749" description="Neprosin PEP catalytic domain-containing protein" evidence="1">
    <location>
        <begin position="28"/>
        <end position="468"/>
    </location>
</feature>
<evidence type="ECO:0000256" key="1">
    <source>
        <dbReference type="SAM" id="SignalP"/>
    </source>
</evidence>
<proteinExistence type="predicted"/>
<name>A0A8T0GAG6_CERPU</name>